<evidence type="ECO:0000313" key="1">
    <source>
        <dbReference type="EMBL" id="GES90837.1"/>
    </source>
</evidence>
<dbReference type="EMBL" id="BLAL01000196">
    <property type="protein sequence ID" value="GES90837.1"/>
    <property type="molecule type" value="Genomic_DNA"/>
</dbReference>
<dbReference type="AlphaFoldDB" id="A0A8H3LLJ7"/>
<protein>
    <submittedName>
        <fullName evidence="1">Uncharacterized protein</fullName>
    </submittedName>
</protein>
<reference evidence="1" key="1">
    <citation type="submission" date="2019-10" db="EMBL/GenBank/DDBJ databases">
        <title>Conservation and host-specific expression of non-tandemly repeated heterogenous ribosome RNA gene in arbuscular mycorrhizal fungi.</title>
        <authorList>
            <person name="Maeda T."/>
            <person name="Kobayashi Y."/>
            <person name="Nakagawa T."/>
            <person name="Ezawa T."/>
            <person name="Yamaguchi K."/>
            <person name="Bino T."/>
            <person name="Nishimoto Y."/>
            <person name="Shigenobu S."/>
            <person name="Kawaguchi M."/>
        </authorList>
    </citation>
    <scope>NUCLEOTIDE SEQUENCE</scope>
    <source>
        <strain evidence="1">HR1</strain>
    </source>
</reference>
<dbReference type="OrthoDB" id="2403432at2759"/>
<accession>A0A8H3LLJ7</accession>
<gene>
    <name evidence="1" type="ORF">RCL2_001766300</name>
</gene>
<name>A0A8H3LLJ7_9GLOM</name>
<organism evidence="1 2">
    <name type="scientific">Rhizophagus clarus</name>
    <dbReference type="NCBI Taxonomy" id="94130"/>
    <lineage>
        <taxon>Eukaryota</taxon>
        <taxon>Fungi</taxon>
        <taxon>Fungi incertae sedis</taxon>
        <taxon>Mucoromycota</taxon>
        <taxon>Glomeromycotina</taxon>
        <taxon>Glomeromycetes</taxon>
        <taxon>Glomerales</taxon>
        <taxon>Glomeraceae</taxon>
        <taxon>Rhizophagus</taxon>
    </lineage>
</organism>
<sequence length="240" mass="28055">MSYILLAELKSVVLISKLTNNFFKSPAEVSTNVIIKRQKTDEGIHNETDNEEGEEILLLLHEAHHNHFIGNDIFISGGEVKLSRIVAYTFNDFSKKEYKLMLNRVNKNSKRPDLSCVIEGVSILNSEFKHLVMKQKNSRRSGHFIKYGRFHENILHEFEVQWDIFFEMFKITKMMVDKASILLADYAISHLMALEEYVERITKDFKYRRCRTGSTTPPEQISYMCDEPNSSQLKKLLRIE</sequence>
<evidence type="ECO:0000313" key="2">
    <source>
        <dbReference type="Proteomes" id="UP000615446"/>
    </source>
</evidence>
<proteinExistence type="predicted"/>
<dbReference type="Proteomes" id="UP000615446">
    <property type="component" value="Unassembled WGS sequence"/>
</dbReference>
<comment type="caution">
    <text evidence="1">The sequence shown here is derived from an EMBL/GenBank/DDBJ whole genome shotgun (WGS) entry which is preliminary data.</text>
</comment>